<feature type="compositionally biased region" description="Pro residues" evidence="3">
    <location>
        <begin position="266"/>
        <end position="282"/>
    </location>
</feature>
<feature type="compositionally biased region" description="Low complexity" evidence="3">
    <location>
        <begin position="159"/>
        <end position="174"/>
    </location>
</feature>
<dbReference type="Gene3D" id="3.10.350.10">
    <property type="entry name" value="LysM domain"/>
    <property type="match status" value="1"/>
</dbReference>
<name>A0A0D8B5H7_9ACTN</name>
<evidence type="ECO:0000313" key="7">
    <source>
        <dbReference type="Proteomes" id="UP000032545"/>
    </source>
</evidence>
<dbReference type="GO" id="GO:0003677">
    <property type="term" value="F:DNA binding"/>
    <property type="evidence" value="ECO:0007669"/>
    <property type="project" value="UniProtKB-KW"/>
</dbReference>
<feature type="compositionally biased region" description="Pro residues" evidence="3">
    <location>
        <begin position="415"/>
        <end position="426"/>
    </location>
</feature>
<organism evidence="6 7">
    <name type="scientific">Frankia torreyi</name>
    <dbReference type="NCBI Taxonomy" id="1856"/>
    <lineage>
        <taxon>Bacteria</taxon>
        <taxon>Bacillati</taxon>
        <taxon>Actinomycetota</taxon>
        <taxon>Actinomycetes</taxon>
        <taxon>Frankiales</taxon>
        <taxon>Frankiaceae</taxon>
        <taxon>Frankia</taxon>
    </lineage>
</organism>
<evidence type="ECO:0000256" key="4">
    <source>
        <dbReference type="SAM" id="Phobius"/>
    </source>
</evidence>
<dbReference type="InterPro" id="IPR036388">
    <property type="entry name" value="WH-like_DNA-bd_sf"/>
</dbReference>
<keyword evidence="2" id="KW-0804">Transcription</keyword>
<feature type="region of interest" description="Disordered" evidence="3">
    <location>
        <begin position="655"/>
        <end position="693"/>
    </location>
</feature>
<dbReference type="InterPro" id="IPR036779">
    <property type="entry name" value="LysM_dom_sf"/>
</dbReference>
<keyword evidence="6" id="KW-0238">DNA-binding</keyword>
<evidence type="ECO:0000256" key="2">
    <source>
        <dbReference type="ARBA" id="ARBA00023163"/>
    </source>
</evidence>
<feature type="transmembrane region" description="Helical" evidence="4">
    <location>
        <begin position="20"/>
        <end position="45"/>
    </location>
</feature>
<dbReference type="AlphaFoldDB" id="A0A0D8B5H7"/>
<feature type="region of interest" description="Disordered" evidence="3">
    <location>
        <begin position="375"/>
        <end position="426"/>
    </location>
</feature>
<dbReference type="Pfam" id="PF03704">
    <property type="entry name" value="BTAD"/>
    <property type="match status" value="1"/>
</dbReference>
<evidence type="ECO:0000256" key="1">
    <source>
        <dbReference type="ARBA" id="ARBA00023015"/>
    </source>
</evidence>
<keyword evidence="4" id="KW-1133">Transmembrane helix</keyword>
<feature type="transmembrane region" description="Helical" evidence="4">
    <location>
        <begin position="112"/>
        <end position="132"/>
    </location>
</feature>
<comment type="caution">
    <text evidence="6">The sequence shown here is derived from an EMBL/GenBank/DDBJ whole genome shotgun (WGS) entry which is preliminary data.</text>
</comment>
<proteinExistence type="predicted"/>
<dbReference type="GO" id="GO:0006355">
    <property type="term" value="P:regulation of DNA-templated transcription"/>
    <property type="evidence" value="ECO:0007669"/>
    <property type="project" value="TreeGrafter"/>
</dbReference>
<dbReference type="EMBL" id="JYFN01000107">
    <property type="protein sequence ID" value="KJE19431.1"/>
    <property type="molecule type" value="Genomic_DNA"/>
</dbReference>
<feature type="compositionally biased region" description="Low complexity" evidence="3">
    <location>
        <begin position="681"/>
        <end position="693"/>
    </location>
</feature>
<feature type="compositionally biased region" description="Low complexity" evidence="3">
    <location>
        <begin position="241"/>
        <end position="251"/>
    </location>
</feature>
<keyword evidence="7" id="KW-1185">Reference proteome</keyword>
<reference evidence="6 7" key="2">
    <citation type="journal article" date="2016" name="Genome Announc.">
        <title>Permanent Draft Genome Sequences for Two Variants of Frankia sp. Strain CpI1, the First Frankia Strain Isolated from Root Nodules of Comptonia peregrina.</title>
        <authorList>
            <person name="Oshone R."/>
            <person name="Hurst S.G.IV."/>
            <person name="Abebe-Akele F."/>
            <person name="Simpson S."/>
            <person name="Morris K."/>
            <person name="Thomas W.K."/>
            <person name="Tisa L.S."/>
        </authorList>
    </citation>
    <scope>NUCLEOTIDE SEQUENCE [LARGE SCALE GENOMIC DNA]</scope>
    <source>
        <strain evidence="7">CpI1-S</strain>
    </source>
</reference>
<dbReference type="PATRIC" id="fig|1502723.3.peg.816"/>
<dbReference type="PANTHER" id="PTHR35807">
    <property type="entry name" value="TRANSCRIPTIONAL REGULATOR REDD-RELATED"/>
    <property type="match status" value="1"/>
</dbReference>
<keyword evidence="1" id="KW-0805">Transcription regulation</keyword>
<feature type="region of interest" description="Disordered" evidence="3">
    <location>
        <begin position="709"/>
        <end position="748"/>
    </location>
</feature>
<dbReference type="Gene3D" id="1.10.10.10">
    <property type="entry name" value="Winged helix-like DNA-binding domain superfamily/Winged helix DNA-binding domain"/>
    <property type="match status" value="1"/>
</dbReference>
<feature type="compositionally biased region" description="Low complexity" evidence="3">
    <location>
        <begin position="709"/>
        <end position="718"/>
    </location>
</feature>
<feature type="compositionally biased region" description="Acidic residues" evidence="3">
    <location>
        <begin position="379"/>
        <end position="396"/>
    </location>
</feature>
<accession>A0A0D8B5H7</accession>
<dbReference type="InterPro" id="IPR051677">
    <property type="entry name" value="AfsR-DnrI-RedD_regulator"/>
</dbReference>
<dbReference type="Proteomes" id="UP000032545">
    <property type="component" value="Unassembled WGS sequence"/>
</dbReference>
<feature type="region of interest" description="Disordered" evidence="3">
    <location>
        <begin position="159"/>
        <end position="183"/>
    </location>
</feature>
<dbReference type="PANTHER" id="PTHR35807:SF1">
    <property type="entry name" value="TRANSCRIPTIONAL REGULATOR REDD"/>
    <property type="match status" value="1"/>
</dbReference>
<evidence type="ECO:0000259" key="5">
    <source>
        <dbReference type="SMART" id="SM01043"/>
    </source>
</evidence>
<feature type="region of interest" description="Disordered" evidence="3">
    <location>
        <begin position="442"/>
        <end position="476"/>
    </location>
</feature>
<gene>
    <name evidence="6" type="ORF">FF36_06283</name>
</gene>
<dbReference type="Gene3D" id="1.25.40.10">
    <property type="entry name" value="Tetratricopeptide repeat domain"/>
    <property type="match status" value="1"/>
</dbReference>
<dbReference type="InterPro" id="IPR005158">
    <property type="entry name" value="BTAD"/>
</dbReference>
<feature type="compositionally biased region" description="Basic and acidic residues" evidence="3">
    <location>
        <begin position="719"/>
        <end position="735"/>
    </location>
</feature>
<feature type="region of interest" description="Disordered" evidence="3">
    <location>
        <begin position="241"/>
        <end position="318"/>
    </location>
</feature>
<keyword evidence="4" id="KW-0812">Transmembrane</keyword>
<reference evidence="7" key="1">
    <citation type="submission" date="2015-02" db="EMBL/GenBank/DDBJ databases">
        <title>Draft Genome of Frankia sp. CpI1-S.</title>
        <authorList>
            <person name="Oshone R.T."/>
            <person name="Ngom M."/>
            <person name="Ghodhbane-Gtari F."/>
            <person name="Gtari M."/>
            <person name="Morris K."/>
            <person name="Thomas K."/>
            <person name="Sen A."/>
            <person name="Tisa L.S."/>
        </authorList>
    </citation>
    <scope>NUCLEOTIDE SEQUENCE [LARGE SCALE GENOMIC DNA]</scope>
    <source>
        <strain evidence="7">CpI1-S</strain>
    </source>
</reference>
<feature type="compositionally biased region" description="Low complexity" evidence="3">
    <location>
        <begin position="655"/>
        <end position="671"/>
    </location>
</feature>
<feature type="domain" description="Bacterial transcriptional activator" evidence="5">
    <location>
        <begin position="846"/>
        <end position="984"/>
    </location>
</feature>
<keyword evidence="4" id="KW-0472">Membrane</keyword>
<sequence length="993" mass="104270">MSARPARAVRVSVGRRFVALLRALGALAVLLACLVVAPIVMWRLIGWPLPHHPPSRAEVSAALTRPLDQRLITGVLGCLFWYLYLLLVLSAVTETISRATGWRRPRLPTAGLTQTLSTALVGTIVTGLILAASRSKPAPPGPAVALAAWRAPTVTAAAPADPASAPLAAPSPTSDEQPARSVPVRAHDSLWSLAETHLGDPLRYRELFDLNHGRPQPDGHRLTRPDLIRPGWTLLLPADAAPAAPATTTSTPSPPPANPTPGTHPAGPPTPAVPSPPTPWLPTLPDGPAASTPTPAAPATASPTPATRPAHPAHPDPIRLPSGPVLPVSLLAAIAIAVTVARFLRHRTRPVGQHRGQPADPPLPLIIREILRSGRTLDDPDPDPDSEDTASFDDDLLPAAGPPPDDDPPAGDVPFAPPAMAWPPPYPDLDAPAIPAAPPVPALVGPSPAPDSASATLPVSRPHRAGLRGPTAPTRLPTALRITGGVSLPDPDAARALILTVLAAHHTPAGDDPHHLILSRDAADALHLPAQLLARLRHVTLTPSALDAVTSAEQHLLTRQRLATEHDTATIGPLRAAAPDEHLPPVLLVVTADPALHPRLHALAGRGAALDLHTAALGDWPGQPRWPDPDSTDPDSSWSLRADAAADLLRLLDQATPTDTPTPADSTPSPARAEADPVGLADSTDTADTPAAADPGIETAAVRQDLAPADAASPSLSPSHDETVTPTPETRDANGDRPPPAPAEAPADTGGVLLVLLDRPHLLRDGDTVYQGRLGLEIAGFLALHRRPATTATLMAALLPDIDPDKAKDQIYQAIRRLREALRRAGADGVLLSDRNGYRLTDTLAVDAWDIDRALSAADTASDDTGRAAALHTATSLYTGRLLDGSEWATAHATELEHRMIDATADLADLLADDDPTAATRVLEHATTTLFPYTETLYTHLMRLHAAAGHPGDIHRAYRRLLTRLADLGTTPSPETDRLLARLTRPRHDPPPV</sequence>
<evidence type="ECO:0000256" key="3">
    <source>
        <dbReference type="SAM" id="MobiDB-lite"/>
    </source>
</evidence>
<dbReference type="SMART" id="SM01043">
    <property type="entry name" value="BTAD"/>
    <property type="match status" value="1"/>
</dbReference>
<protein>
    <submittedName>
        <fullName evidence="6">DNA-binding transcriptional activator of the SARP family</fullName>
    </submittedName>
</protein>
<dbReference type="PROSITE" id="PS51257">
    <property type="entry name" value="PROKAR_LIPOPROTEIN"/>
    <property type="match status" value="1"/>
</dbReference>
<feature type="compositionally biased region" description="Low complexity" evidence="3">
    <location>
        <begin position="283"/>
        <end position="310"/>
    </location>
</feature>
<dbReference type="RefSeq" id="WP_044888673.1">
    <property type="nucleotide sequence ID" value="NZ_JYFN01000107.1"/>
</dbReference>
<dbReference type="InterPro" id="IPR011990">
    <property type="entry name" value="TPR-like_helical_dom_sf"/>
</dbReference>
<dbReference type="OrthoDB" id="8444614at2"/>
<feature type="transmembrane region" description="Helical" evidence="4">
    <location>
        <begin position="71"/>
        <end position="92"/>
    </location>
</feature>
<evidence type="ECO:0000313" key="6">
    <source>
        <dbReference type="EMBL" id="KJE19431.1"/>
    </source>
</evidence>